<feature type="region of interest" description="Disordered" evidence="1">
    <location>
        <begin position="246"/>
        <end position="276"/>
    </location>
</feature>
<dbReference type="Proteomes" id="UP000316621">
    <property type="component" value="Chromosome 5"/>
</dbReference>
<feature type="compositionally biased region" description="Polar residues" evidence="1">
    <location>
        <begin position="331"/>
        <end position="341"/>
    </location>
</feature>
<feature type="compositionally biased region" description="Polar residues" evidence="1">
    <location>
        <begin position="370"/>
        <end position="380"/>
    </location>
</feature>
<gene>
    <name evidence="2" type="ORF">C5167_023614</name>
</gene>
<protein>
    <submittedName>
        <fullName evidence="2">Uncharacterized protein</fullName>
    </submittedName>
</protein>
<evidence type="ECO:0000313" key="2">
    <source>
        <dbReference type="EMBL" id="RZC61859.1"/>
    </source>
</evidence>
<evidence type="ECO:0000313" key="3">
    <source>
        <dbReference type="Proteomes" id="UP000316621"/>
    </source>
</evidence>
<sequence>MKKTDIEKRMLEAANDETRADDFVKFFVMFLLVSVFVPNKCGKTLASKYLYIVFDMNKVCWPEVFHDYVLDSIMTNRTDVENVVGCVIYPLYWLAEMTKIAQRKHGLDKYLSNICQQVFSNFENLEEKTELWSKENIGHRKGSFLLRYDESEMRLADPVDEVEIVVPDEENEVSVKVQDEENVGASSEANSFKAKYQFARALIEKLRTNTTYVLSKEEESLLEKYDAEDREQQLVITRDVNMINEQESEQEQVISSSSKTVTDDEQEGDGTELTPNNIEDIKVAERVESEMEKATSSMPVTNDEQEGEGTELTPNTVEDIKVAERVESEMSKASSSMPVTNDEQEGVGTELTPNTIEDIKVTERVESEMSKASSSMPVTNDEQEGEGTELTPNTVEDIKVAERVESEMSKDSSSKQIIEQEENETQFVIAEDVIRKMEYEYNKKGCSSSKPNVGSVYYYPAVKMANDLLELENEQPGFDLGLSQCDSQEKGQGELSAAKDEKVTARKCKENKKVQEVQGVKLKPVDNLKILKVLNRNEKPLVTTFFRKNNERSTAWEHLNLQLHISGKMMDNLMREGDVAGDIIEFYILKLQNNIKKNELKQDGSPKYQRACL</sequence>
<organism evidence="2 3">
    <name type="scientific">Papaver somniferum</name>
    <name type="common">Opium poppy</name>
    <dbReference type="NCBI Taxonomy" id="3469"/>
    <lineage>
        <taxon>Eukaryota</taxon>
        <taxon>Viridiplantae</taxon>
        <taxon>Streptophyta</taxon>
        <taxon>Embryophyta</taxon>
        <taxon>Tracheophyta</taxon>
        <taxon>Spermatophyta</taxon>
        <taxon>Magnoliopsida</taxon>
        <taxon>Ranunculales</taxon>
        <taxon>Papaveraceae</taxon>
        <taxon>Papaveroideae</taxon>
        <taxon>Papaver</taxon>
    </lineage>
</organism>
<feature type="region of interest" description="Disordered" evidence="1">
    <location>
        <begin position="367"/>
        <end position="389"/>
    </location>
</feature>
<accession>A0A4Y7JQ55</accession>
<proteinExistence type="predicted"/>
<name>A0A4Y7JQ55_PAPSO</name>
<reference evidence="2 3" key="1">
    <citation type="journal article" date="2018" name="Science">
        <title>The opium poppy genome and morphinan production.</title>
        <authorList>
            <person name="Guo L."/>
            <person name="Winzer T."/>
            <person name="Yang X."/>
            <person name="Li Y."/>
            <person name="Ning Z."/>
            <person name="He Z."/>
            <person name="Teodor R."/>
            <person name="Lu Y."/>
            <person name="Bowser T.A."/>
            <person name="Graham I.A."/>
            <person name="Ye K."/>
        </authorList>
    </citation>
    <scope>NUCLEOTIDE SEQUENCE [LARGE SCALE GENOMIC DNA]</scope>
    <source>
        <strain evidence="3">cv. HN1</strain>
        <tissue evidence="2">Leaves</tissue>
    </source>
</reference>
<dbReference type="AlphaFoldDB" id="A0A4Y7JQ55"/>
<dbReference type="EMBL" id="CM010719">
    <property type="protein sequence ID" value="RZC61859.1"/>
    <property type="molecule type" value="Genomic_DNA"/>
</dbReference>
<evidence type="ECO:0000256" key="1">
    <source>
        <dbReference type="SAM" id="MobiDB-lite"/>
    </source>
</evidence>
<feature type="region of interest" description="Disordered" evidence="1">
    <location>
        <begin position="329"/>
        <end position="349"/>
    </location>
</feature>
<dbReference type="Gramene" id="RZC61859">
    <property type="protein sequence ID" value="RZC61859"/>
    <property type="gene ID" value="C5167_023614"/>
</dbReference>
<feature type="region of interest" description="Disordered" evidence="1">
    <location>
        <begin position="290"/>
        <end position="312"/>
    </location>
</feature>
<keyword evidence="3" id="KW-1185">Reference proteome</keyword>